<name>I3TDP0_THEC1</name>
<dbReference type="SUPFAM" id="SSF50249">
    <property type="entry name" value="Nucleic acid-binding proteins"/>
    <property type="match status" value="1"/>
</dbReference>
<dbReference type="Gene3D" id="2.40.50.100">
    <property type="match status" value="1"/>
</dbReference>
<dbReference type="GO" id="GO:0000178">
    <property type="term" value="C:exosome (RNase complex)"/>
    <property type="evidence" value="ECO:0007669"/>
    <property type="project" value="UniProtKB-KW"/>
</dbReference>
<gene>
    <name evidence="2" type="primary">csl4</name>
    <name evidence="4" type="ordered locus">TCELL_0453</name>
</gene>
<protein>
    <recommendedName>
        <fullName evidence="2">Exosome complex component Csl4</fullName>
    </recommendedName>
</protein>
<reference evidence="4 5" key="1">
    <citation type="journal article" date="2012" name="J. Bacteriol.">
        <title>Complete genome sequence of the hyperthermophilic cellulolytic Crenarchaeon 'Thermogladius cellulolyticus' 1633.</title>
        <authorList>
            <person name="Mardanov A.V."/>
            <person name="Kochetkova T.V."/>
            <person name="Beletsky A.V."/>
            <person name="Bonch-Osmolovskaya E.A."/>
            <person name="Ravin N.V."/>
            <person name="Skryabin K.G."/>
        </authorList>
    </citation>
    <scope>NUCLEOTIDE SEQUENCE [LARGE SCALE GENOMIC DNA]</scope>
    <source>
        <strain evidence="5">DSM 22663 / VKM B-2946 / 1633</strain>
    </source>
</reference>
<proteinExistence type="inferred from homology"/>
<dbReference type="GeneID" id="13012747"/>
<evidence type="ECO:0000313" key="5">
    <source>
        <dbReference type="Proteomes" id="UP000005270"/>
    </source>
</evidence>
<dbReference type="EMBL" id="CP003531">
    <property type="protein sequence ID" value="AFK50878.1"/>
    <property type="molecule type" value="Genomic_DNA"/>
</dbReference>
<evidence type="ECO:0000313" key="4">
    <source>
        <dbReference type="EMBL" id="AFK50878.1"/>
    </source>
</evidence>
<dbReference type="GO" id="GO:0008270">
    <property type="term" value="F:zinc ion binding"/>
    <property type="evidence" value="ECO:0007669"/>
    <property type="project" value="UniProtKB-UniRule"/>
</dbReference>
<comment type="subunit">
    <text evidence="2">Component of the archaeal exosome complex. Forms a trimer of Rrp4 and/or Csl4 subunits. The trimer associates with an hexameric ring-like arrangement composed of 3 Rrp41-Rrp42 heterodimers. Interacts with DnaG.</text>
</comment>
<keyword evidence="2" id="KW-0963">Cytoplasm</keyword>
<dbReference type="SMART" id="SM00316">
    <property type="entry name" value="S1"/>
    <property type="match status" value="1"/>
</dbReference>
<feature type="binding site" evidence="2">
    <location>
        <position position="170"/>
    </location>
    <ligand>
        <name>Zn(2+)</name>
        <dbReference type="ChEBI" id="CHEBI:29105"/>
    </ligand>
</feature>
<dbReference type="NCBIfam" id="NF034126">
    <property type="entry name" value="PRK09521.1"/>
    <property type="match status" value="1"/>
</dbReference>
<keyword evidence="2" id="KW-0479">Metal-binding</keyword>
<keyword evidence="1 2" id="KW-0271">Exosome</keyword>
<dbReference type="RefSeq" id="WP_014737128.1">
    <property type="nucleotide sequence ID" value="NC_017954.1"/>
</dbReference>
<dbReference type="Pfam" id="PF14382">
    <property type="entry name" value="ECR1_N"/>
    <property type="match status" value="1"/>
</dbReference>
<dbReference type="Gene3D" id="2.20.70.10">
    <property type="match status" value="1"/>
</dbReference>
<dbReference type="InterPro" id="IPR025721">
    <property type="entry name" value="Exosome_cplx_N_dom"/>
</dbReference>
<dbReference type="eggNOG" id="arCOG00676">
    <property type="taxonomic scope" value="Archaea"/>
</dbReference>
<feature type="binding site" evidence="2">
    <location>
        <position position="167"/>
    </location>
    <ligand>
        <name>Zn(2+)</name>
        <dbReference type="ChEBI" id="CHEBI:29105"/>
    </ligand>
</feature>
<feature type="domain" description="S1 motif" evidence="3">
    <location>
        <begin position="64"/>
        <end position="129"/>
    </location>
</feature>
<feature type="binding site" evidence="2">
    <location>
        <position position="154"/>
    </location>
    <ligand>
        <name>Zn(2+)</name>
        <dbReference type="ChEBI" id="CHEBI:29105"/>
    </ligand>
</feature>
<evidence type="ECO:0000259" key="3">
    <source>
        <dbReference type="PROSITE" id="PS50126"/>
    </source>
</evidence>
<dbReference type="SUPFAM" id="SSF110324">
    <property type="entry name" value="Ribosomal L27 protein-like"/>
    <property type="match status" value="1"/>
</dbReference>
<feature type="binding site" evidence="2">
    <location>
        <position position="151"/>
    </location>
    <ligand>
        <name>Zn(2+)</name>
        <dbReference type="ChEBI" id="CHEBI:29105"/>
    </ligand>
</feature>
<evidence type="ECO:0000256" key="1">
    <source>
        <dbReference type="ARBA" id="ARBA00022835"/>
    </source>
</evidence>
<dbReference type="Proteomes" id="UP000005270">
    <property type="component" value="Chromosome"/>
</dbReference>
<dbReference type="KEGG" id="thg:TCELL_0453"/>
<dbReference type="HOGENOM" id="CLU_067135_1_1_2"/>
<dbReference type="PANTHER" id="PTHR12686">
    <property type="entry name" value="3'-5' EXORIBONUCLEASE CSL4-RELATED"/>
    <property type="match status" value="1"/>
</dbReference>
<dbReference type="PANTHER" id="PTHR12686:SF8">
    <property type="entry name" value="EXOSOME COMPLEX COMPONENT CSL4"/>
    <property type="match status" value="1"/>
</dbReference>
<dbReference type="InterPro" id="IPR030850">
    <property type="entry name" value="Exosome_Csl4_arc"/>
</dbReference>
<evidence type="ECO:0000256" key="2">
    <source>
        <dbReference type="HAMAP-Rule" id="MF_00975"/>
    </source>
</evidence>
<organism evidence="4 5">
    <name type="scientific">Thermogladius calderae (strain DSM 22663 / VKM B-2946 / 1633)</name>
    <dbReference type="NCBI Taxonomy" id="1184251"/>
    <lineage>
        <taxon>Archaea</taxon>
        <taxon>Thermoproteota</taxon>
        <taxon>Thermoprotei</taxon>
        <taxon>Desulfurococcales</taxon>
        <taxon>Desulfurococcaceae</taxon>
        <taxon>Thermogladius</taxon>
    </lineage>
</organism>
<dbReference type="STRING" id="1184251.TCELL_0453"/>
<dbReference type="InterPro" id="IPR003029">
    <property type="entry name" value="S1_domain"/>
</dbReference>
<dbReference type="GO" id="GO:0006396">
    <property type="term" value="P:RNA processing"/>
    <property type="evidence" value="ECO:0007669"/>
    <property type="project" value="InterPro"/>
</dbReference>
<dbReference type="AlphaFoldDB" id="I3TDP0"/>
<dbReference type="GO" id="GO:0003676">
    <property type="term" value="F:nucleic acid binding"/>
    <property type="evidence" value="ECO:0007669"/>
    <property type="project" value="InterPro"/>
</dbReference>
<dbReference type="GO" id="GO:0005737">
    <property type="term" value="C:cytoplasm"/>
    <property type="evidence" value="ECO:0007669"/>
    <property type="project" value="UniProtKB-SubCell"/>
</dbReference>
<dbReference type="InParanoid" id="I3TDP0"/>
<dbReference type="InterPro" id="IPR039771">
    <property type="entry name" value="Csl4"/>
</dbReference>
<comment type="similarity">
    <text evidence="2">Belongs to the CSL4 family.</text>
</comment>
<keyword evidence="2" id="KW-0862">Zinc</keyword>
<sequence length="188" mass="20338">MSSDKVTPGDVLGVLEEFIAGSGVYEDASGRLRSSVVGVVFADKLRKSVNVKPAVAKTLVPRVGDIVEGVVVYMNDDLAFVRIYWIEDKRSVKPVSMTGVIHVSQASQAYVETMFDIVRVSDVVKAKVIGGKGVFQLSIKEPQLGVVYARCNYCGGELVYEGGRLVCSVCGQVNKRKVSTNYVLVKGQ</sequence>
<comment type="subcellular location">
    <subcellularLocation>
        <location evidence="2">Cytoplasm</location>
    </subcellularLocation>
</comment>
<dbReference type="HAMAP" id="MF_00975">
    <property type="entry name" value="Exosome_Csl4"/>
    <property type="match status" value="1"/>
</dbReference>
<dbReference type="InterPro" id="IPR012340">
    <property type="entry name" value="NA-bd_OB-fold"/>
</dbReference>
<dbReference type="PROSITE" id="PS50126">
    <property type="entry name" value="S1"/>
    <property type="match status" value="1"/>
</dbReference>
<dbReference type="GO" id="GO:0006401">
    <property type="term" value="P:RNA catabolic process"/>
    <property type="evidence" value="ECO:0007669"/>
    <property type="project" value="UniProtKB-UniRule"/>
</dbReference>
<comment type="function">
    <text evidence="2">Non-catalytic component of the exosome, which is a complex involved in RNA degradation. Increases the RNA binding and the efficiency of RNA degradation. Helpful for the interaction of the exosome with A-poor RNAs.</text>
</comment>
<keyword evidence="5" id="KW-1185">Reference proteome</keyword>
<dbReference type="OrthoDB" id="6768at2157"/>
<dbReference type="Gene3D" id="2.40.50.140">
    <property type="entry name" value="Nucleic acid-binding proteins"/>
    <property type="match status" value="1"/>
</dbReference>
<accession>I3TDP0</accession>